<dbReference type="EMBL" id="CM042881">
    <property type="protein sequence ID" value="KAI4384590.1"/>
    <property type="molecule type" value="Genomic_DNA"/>
</dbReference>
<dbReference type="Proteomes" id="UP001057402">
    <property type="component" value="Chromosome 2"/>
</dbReference>
<sequence length="125" mass="13025">MSRGLLLFGCVNDAGDNLDPSFSMLGLKGAPSLLLTLYHHHHLLLHLIRTALVSLACEAISCSSSLIAFDSFVGNANVSFFGSVLPYAALRPSSTRGLSSPDISSVSAGGGLAFELKHPGRDTPA</sequence>
<comment type="caution">
    <text evidence="1">The sequence shown here is derived from an EMBL/GenBank/DDBJ whole genome shotgun (WGS) entry which is preliminary data.</text>
</comment>
<evidence type="ECO:0000313" key="1">
    <source>
        <dbReference type="EMBL" id="KAI4384590.1"/>
    </source>
</evidence>
<organism evidence="1 2">
    <name type="scientific">Melastoma candidum</name>
    <dbReference type="NCBI Taxonomy" id="119954"/>
    <lineage>
        <taxon>Eukaryota</taxon>
        <taxon>Viridiplantae</taxon>
        <taxon>Streptophyta</taxon>
        <taxon>Embryophyta</taxon>
        <taxon>Tracheophyta</taxon>
        <taxon>Spermatophyta</taxon>
        <taxon>Magnoliopsida</taxon>
        <taxon>eudicotyledons</taxon>
        <taxon>Gunneridae</taxon>
        <taxon>Pentapetalae</taxon>
        <taxon>rosids</taxon>
        <taxon>malvids</taxon>
        <taxon>Myrtales</taxon>
        <taxon>Melastomataceae</taxon>
        <taxon>Melastomatoideae</taxon>
        <taxon>Melastomateae</taxon>
        <taxon>Melastoma</taxon>
    </lineage>
</organism>
<gene>
    <name evidence="1" type="ORF">MLD38_002719</name>
</gene>
<reference evidence="2" key="1">
    <citation type="journal article" date="2023" name="Front. Plant Sci.">
        <title>Chromosomal-level genome assembly of Melastoma candidum provides insights into trichome evolution.</title>
        <authorList>
            <person name="Zhong Y."/>
            <person name="Wu W."/>
            <person name="Sun C."/>
            <person name="Zou P."/>
            <person name="Liu Y."/>
            <person name="Dai S."/>
            <person name="Zhou R."/>
        </authorList>
    </citation>
    <scope>NUCLEOTIDE SEQUENCE [LARGE SCALE GENOMIC DNA]</scope>
</reference>
<evidence type="ECO:0000313" key="2">
    <source>
        <dbReference type="Proteomes" id="UP001057402"/>
    </source>
</evidence>
<accession>A0ACB9S0W8</accession>
<proteinExistence type="predicted"/>
<protein>
    <submittedName>
        <fullName evidence="1">Uncharacterized protein</fullName>
    </submittedName>
</protein>
<keyword evidence="2" id="KW-1185">Reference proteome</keyword>
<name>A0ACB9S0W8_9MYRT</name>